<keyword evidence="1 4" id="KW-0732">Signal</keyword>
<name>A0A0C9PV87_9HYME</name>
<sequence>MKSGLVEYFIVAILCLVDRTAGGSCRAAKLCCQGRDSGCVIQKASPNAIIESPRDKPCYCDHACLKLNDCCDDFRDACSVADCAVSEWGTWSPCKSQCGVGIQTRNRVITKAELNGGKHCPQLEQSRTCRGFAGCREHSELSHKGTVLLTTLSEKNSTSDDVNSVPSYCQIFTVLWASRICTREFPDLTLGSQICALCREDSGNCQSGEEYVAPTGIGRWKIMTSTSTRCHGRWIASTNLRNYCDTTGCEDMLSLKFI</sequence>
<dbReference type="SUPFAM" id="SSF90188">
    <property type="entry name" value="Somatomedin B domain"/>
    <property type="match status" value="1"/>
</dbReference>
<dbReference type="RefSeq" id="XP_011308797.1">
    <property type="nucleotide sequence ID" value="XM_011310495.1"/>
</dbReference>
<keyword evidence="2" id="KW-1015">Disulfide bond</keyword>
<evidence type="ECO:0000256" key="2">
    <source>
        <dbReference type="ARBA" id="ARBA00023157"/>
    </source>
</evidence>
<dbReference type="InterPro" id="IPR036383">
    <property type="entry name" value="TSP1_rpt_sf"/>
</dbReference>
<organism evidence="6">
    <name type="scientific">Fopius arisanus</name>
    <dbReference type="NCBI Taxonomy" id="64838"/>
    <lineage>
        <taxon>Eukaryota</taxon>
        <taxon>Metazoa</taxon>
        <taxon>Ecdysozoa</taxon>
        <taxon>Arthropoda</taxon>
        <taxon>Hexapoda</taxon>
        <taxon>Insecta</taxon>
        <taxon>Pterygota</taxon>
        <taxon>Neoptera</taxon>
        <taxon>Endopterygota</taxon>
        <taxon>Hymenoptera</taxon>
        <taxon>Apocrita</taxon>
        <taxon>Ichneumonoidea</taxon>
        <taxon>Braconidae</taxon>
        <taxon>Opiinae</taxon>
        <taxon>Fopius</taxon>
    </lineage>
</organism>
<dbReference type="PROSITE" id="PS50092">
    <property type="entry name" value="TSP1"/>
    <property type="match status" value="1"/>
</dbReference>
<dbReference type="OrthoDB" id="98591at2759"/>
<evidence type="ECO:0000256" key="4">
    <source>
        <dbReference type="SAM" id="SignalP"/>
    </source>
</evidence>
<reference evidence="6" key="1">
    <citation type="submission" date="2015-01" db="EMBL/GenBank/DDBJ databases">
        <title>Transcriptome Assembly of Fopius arisanus.</title>
        <authorList>
            <person name="Geib S."/>
        </authorList>
    </citation>
    <scope>NUCLEOTIDE SEQUENCE</scope>
</reference>
<evidence type="ECO:0000256" key="3">
    <source>
        <dbReference type="ARBA" id="ARBA00023180"/>
    </source>
</evidence>
<dbReference type="SUPFAM" id="SSF82895">
    <property type="entry name" value="TSP-1 type 1 repeat"/>
    <property type="match status" value="1"/>
</dbReference>
<dbReference type="PANTHER" id="PTHR20920:SF5">
    <property type="entry name" value="SMB DOMAIN-CONTAINING PROTEIN"/>
    <property type="match status" value="1"/>
</dbReference>
<dbReference type="SMART" id="SM00209">
    <property type="entry name" value="TSP1"/>
    <property type="match status" value="1"/>
</dbReference>
<dbReference type="KEGG" id="fas:105269900"/>
<dbReference type="InterPro" id="IPR039942">
    <property type="entry name" value="SBSPO"/>
</dbReference>
<dbReference type="InterPro" id="IPR001212">
    <property type="entry name" value="Somatomedin_B_dom"/>
</dbReference>
<feature type="domain" description="SMB" evidence="5">
    <location>
        <begin position="35"/>
        <end position="82"/>
    </location>
</feature>
<dbReference type="Gene3D" id="4.10.410.20">
    <property type="match status" value="1"/>
</dbReference>
<gene>
    <name evidence="6" type="primary">RPESP_1</name>
    <name evidence="8" type="synonym">LOC105269900</name>
    <name evidence="6" type="ORF">g.6286</name>
</gene>
<accession>A0A0C9PV87</accession>
<dbReference type="PROSITE" id="PS00524">
    <property type="entry name" value="SMB_1"/>
    <property type="match status" value="1"/>
</dbReference>
<dbReference type="AlphaFoldDB" id="A0A0C9PV87"/>
<proteinExistence type="predicted"/>
<dbReference type="InterPro" id="IPR036024">
    <property type="entry name" value="Somatomedin_B-like_dom_sf"/>
</dbReference>
<dbReference type="Pfam" id="PF19028">
    <property type="entry name" value="TSP1_spondin"/>
    <property type="match status" value="1"/>
</dbReference>
<dbReference type="Pfam" id="PF01033">
    <property type="entry name" value="Somatomedin_B"/>
    <property type="match status" value="1"/>
</dbReference>
<feature type="signal peptide" evidence="4">
    <location>
        <begin position="1"/>
        <end position="22"/>
    </location>
</feature>
<protein>
    <submittedName>
        <fullName evidence="6">RPESP_1 protein</fullName>
    </submittedName>
    <submittedName>
        <fullName evidence="8">Somatomedin-B and thrombospondin type-1 domain-containing protein</fullName>
    </submittedName>
</protein>
<dbReference type="InterPro" id="IPR044004">
    <property type="entry name" value="TSP1_spondin_dom"/>
</dbReference>
<dbReference type="InterPro" id="IPR000884">
    <property type="entry name" value="TSP1_rpt"/>
</dbReference>
<dbReference type="PANTHER" id="PTHR20920">
    <property type="entry name" value="RPE-SPONDIN"/>
    <property type="match status" value="1"/>
</dbReference>
<reference evidence="8" key="2">
    <citation type="submission" date="2025-04" db="UniProtKB">
        <authorList>
            <consortium name="RefSeq"/>
        </authorList>
    </citation>
    <scope>IDENTIFICATION</scope>
    <source>
        <strain evidence="8">USDA-PBARC FA_bdor</strain>
        <tissue evidence="8">Whole organism</tissue>
    </source>
</reference>
<evidence type="ECO:0000259" key="5">
    <source>
        <dbReference type="PROSITE" id="PS50958"/>
    </source>
</evidence>
<keyword evidence="3" id="KW-0325">Glycoprotein</keyword>
<evidence type="ECO:0000313" key="7">
    <source>
        <dbReference type="Proteomes" id="UP000694866"/>
    </source>
</evidence>
<dbReference type="EMBL" id="GBYB01005313">
    <property type="protein sequence ID" value="JAG75080.1"/>
    <property type="molecule type" value="Transcribed_RNA"/>
</dbReference>
<dbReference type="Gene3D" id="2.20.100.10">
    <property type="entry name" value="Thrombospondin type-1 (TSP1) repeat"/>
    <property type="match status" value="1"/>
</dbReference>
<evidence type="ECO:0000313" key="8">
    <source>
        <dbReference type="RefSeq" id="XP_011308797.1"/>
    </source>
</evidence>
<keyword evidence="7" id="KW-1185">Reference proteome</keyword>
<dbReference type="PROSITE" id="PS50958">
    <property type="entry name" value="SMB_2"/>
    <property type="match status" value="1"/>
</dbReference>
<dbReference type="GeneID" id="105269900"/>
<dbReference type="FunFam" id="2.20.100.10:FF:000019">
    <property type="entry name" value="Thrombospondin type 1 domain containing 7A"/>
    <property type="match status" value="1"/>
</dbReference>
<feature type="chain" id="PRO_5044541373" evidence="4">
    <location>
        <begin position="23"/>
        <end position="258"/>
    </location>
</feature>
<evidence type="ECO:0000256" key="1">
    <source>
        <dbReference type="ARBA" id="ARBA00022729"/>
    </source>
</evidence>
<accession>A0A9R1TGM3</accession>
<dbReference type="Proteomes" id="UP000694866">
    <property type="component" value="Unplaced"/>
</dbReference>
<evidence type="ECO:0000313" key="6">
    <source>
        <dbReference type="EMBL" id="JAG75080.1"/>
    </source>
</evidence>